<evidence type="ECO:0000256" key="1">
    <source>
        <dbReference type="ARBA" id="ARBA00022729"/>
    </source>
</evidence>
<keyword evidence="5" id="KW-1185">Reference proteome</keyword>
<evidence type="ECO:0000313" key="4">
    <source>
        <dbReference type="EMBL" id="AUS06900.1"/>
    </source>
</evidence>
<feature type="chain" id="PRO_5014366984" description="Secretion system C-terminal sorting domain-containing protein" evidence="2">
    <location>
        <begin position="21"/>
        <end position="243"/>
    </location>
</feature>
<dbReference type="InterPro" id="IPR026444">
    <property type="entry name" value="Secre_tail"/>
</dbReference>
<feature type="domain" description="Secretion system C-terminal sorting" evidence="3">
    <location>
        <begin position="171"/>
        <end position="232"/>
    </location>
</feature>
<name>A0A2I7SLY7_9FLAO</name>
<sequence>MKFLLLYFSLSVFTLNTILAQVPITIGNSGGDCSNYVYSSNAFTEYTYYEMYNGKASYTSSSYVNCSDFPTENDCNPVTSATRGYIIRWNGTRWEWISGNEGCFWLVSECTGVSTTGVFLLAYNTEDSTLPPCSGWTANTTDGYSCVPNITSGCYILNIIKNLFSTDIKAYPNPFSQEITISFGNTQKSFEAKLYNSLGQIIWLKKINQSSFFQFEIDQPAGIYFIELLGVNGERAYIKVMKE</sequence>
<dbReference type="EMBL" id="CP025938">
    <property type="protein sequence ID" value="AUS06900.1"/>
    <property type="molecule type" value="Genomic_DNA"/>
</dbReference>
<dbReference type="Proteomes" id="UP000236592">
    <property type="component" value="Chromosome"/>
</dbReference>
<dbReference type="OrthoDB" id="1346265at2"/>
<evidence type="ECO:0000256" key="2">
    <source>
        <dbReference type="SAM" id="SignalP"/>
    </source>
</evidence>
<accession>A0A2I7SLY7</accession>
<dbReference type="Pfam" id="PF18962">
    <property type="entry name" value="Por_Secre_tail"/>
    <property type="match status" value="1"/>
</dbReference>
<dbReference type="AlphaFoldDB" id="A0A2I7SLY7"/>
<keyword evidence="1 2" id="KW-0732">Signal</keyword>
<evidence type="ECO:0000313" key="5">
    <source>
        <dbReference type="Proteomes" id="UP000236592"/>
    </source>
</evidence>
<dbReference type="NCBIfam" id="TIGR04183">
    <property type="entry name" value="Por_Secre_tail"/>
    <property type="match status" value="1"/>
</dbReference>
<dbReference type="KEGG" id="taj:C1A40_16265"/>
<protein>
    <recommendedName>
        <fullName evidence="3">Secretion system C-terminal sorting domain-containing protein</fullName>
    </recommendedName>
</protein>
<dbReference type="RefSeq" id="WP_102996811.1">
    <property type="nucleotide sequence ID" value="NZ_CP025938.1"/>
</dbReference>
<reference evidence="5" key="1">
    <citation type="submission" date="2018-01" db="EMBL/GenBank/DDBJ databases">
        <title>Complete genome of Tamlana sp. UJ94.</title>
        <authorList>
            <person name="Jung J."/>
            <person name="Chung D."/>
            <person name="Bae S.S."/>
            <person name="Baek K."/>
        </authorList>
    </citation>
    <scope>NUCLEOTIDE SEQUENCE [LARGE SCALE GENOMIC DNA]</scope>
    <source>
        <strain evidence="5">UJ94</strain>
    </source>
</reference>
<gene>
    <name evidence="4" type="ORF">C1A40_16265</name>
</gene>
<proteinExistence type="predicted"/>
<feature type="signal peptide" evidence="2">
    <location>
        <begin position="1"/>
        <end position="20"/>
    </location>
</feature>
<evidence type="ECO:0000259" key="3">
    <source>
        <dbReference type="Pfam" id="PF18962"/>
    </source>
</evidence>
<organism evidence="4 5">
    <name type="scientific">Pseudotamlana carrageenivorans</name>
    <dbReference type="NCBI Taxonomy" id="2069432"/>
    <lineage>
        <taxon>Bacteria</taxon>
        <taxon>Pseudomonadati</taxon>
        <taxon>Bacteroidota</taxon>
        <taxon>Flavobacteriia</taxon>
        <taxon>Flavobacteriales</taxon>
        <taxon>Flavobacteriaceae</taxon>
        <taxon>Pseudotamlana</taxon>
    </lineage>
</organism>